<dbReference type="EMBL" id="JACXAH010000014">
    <property type="protein sequence ID" value="MBD1372818.1"/>
    <property type="molecule type" value="Genomic_DNA"/>
</dbReference>
<evidence type="ECO:0000313" key="6">
    <source>
        <dbReference type="Proteomes" id="UP000661691"/>
    </source>
</evidence>
<reference evidence="5" key="1">
    <citation type="submission" date="2020-09" db="EMBL/GenBank/DDBJ databases">
        <title>A novel bacterium of genus Hazenella, isolated from South China Sea.</title>
        <authorList>
            <person name="Huang H."/>
            <person name="Mo K."/>
            <person name="Hu Y."/>
        </authorList>
    </citation>
    <scope>NUCLEOTIDE SEQUENCE</scope>
    <source>
        <strain evidence="5">IB182357</strain>
    </source>
</reference>
<accession>A0A926NAE6</accession>
<dbReference type="GO" id="GO:0006396">
    <property type="term" value="P:RNA processing"/>
    <property type="evidence" value="ECO:0007669"/>
    <property type="project" value="InterPro"/>
</dbReference>
<evidence type="ECO:0000256" key="1">
    <source>
        <dbReference type="ARBA" id="ARBA00007228"/>
    </source>
</evidence>
<comment type="similarity">
    <text evidence="1">Belongs to the class IV-like SAM-binding methyltransferase superfamily. RNA methyltransferase TrmH family.</text>
</comment>
<dbReference type="GO" id="GO:0032259">
    <property type="term" value="P:methylation"/>
    <property type="evidence" value="ECO:0007669"/>
    <property type="project" value="UniProtKB-KW"/>
</dbReference>
<gene>
    <name evidence="5" type="ORF">IC620_10670</name>
</gene>
<evidence type="ECO:0000313" key="5">
    <source>
        <dbReference type="EMBL" id="MBD1372818.1"/>
    </source>
</evidence>
<dbReference type="Gene3D" id="3.30.1330.30">
    <property type="match status" value="1"/>
</dbReference>
<dbReference type="AlphaFoldDB" id="A0A926NAE6"/>
<evidence type="ECO:0000256" key="3">
    <source>
        <dbReference type="ARBA" id="ARBA00022679"/>
    </source>
</evidence>
<dbReference type="Gene3D" id="3.40.1280.10">
    <property type="match status" value="1"/>
</dbReference>
<dbReference type="GO" id="GO:0008173">
    <property type="term" value="F:RNA methyltransferase activity"/>
    <property type="evidence" value="ECO:0007669"/>
    <property type="project" value="InterPro"/>
</dbReference>
<dbReference type="Pfam" id="PF00588">
    <property type="entry name" value="SpoU_methylase"/>
    <property type="match status" value="1"/>
</dbReference>
<dbReference type="GO" id="GO:0003723">
    <property type="term" value="F:RNA binding"/>
    <property type="evidence" value="ECO:0007669"/>
    <property type="project" value="InterPro"/>
</dbReference>
<sequence length="271" mass="30311">MTNIHSITSPQNQHIKNWKKLQTKKGRFQRQELFIEGEHLILEAIKAKQPFLALIIAEDAKVEIQDLKNHTYLSEIDVYYVSPSIFQTLTETNHPQGLAAVIKLPTFKLDEIWSSEAEGLYLLLDAIQDPGNLGTIIRTAEAAGVRAVFLGEGTVDPFNAKVVRSAMGSLFRVPLLDVDLTQIIPLLEQKRITVMGTSPHAGTFHYNYSYARQCAILLGNEARGVQPALLEQIDQTVQIPMLGQTESLNVSVTASVLLYEYVRQVHMASRM</sequence>
<dbReference type="InterPro" id="IPR013123">
    <property type="entry name" value="SpoU_subst-bd"/>
</dbReference>
<dbReference type="InterPro" id="IPR001537">
    <property type="entry name" value="SpoU_MeTrfase"/>
</dbReference>
<name>A0A926NAE6_9BACL</name>
<dbReference type="PANTHER" id="PTHR43191">
    <property type="entry name" value="RRNA METHYLTRANSFERASE 3"/>
    <property type="match status" value="1"/>
</dbReference>
<dbReference type="Pfam" id="PF22435">
    <property type="entry name" value="MRM3-like_sub_bind"/>
    <property type="match status" value="1"/>
</dbReference>
<dbReference type="Proteomes" id="UP000661691">
    <property type="component" value="Unassembled WGS sequence"/>
</dbReference>
<dbReference type="InterPro" id="IPR029026">
    <property type="entry name" value="tRNA_m1G_MTases_N"/>
</dbReference>
<keyword evidence="2 5" id="KW-0489">Methyltransferase</keyword>
<proteinExistence type="inferred from homology"/>
<feature type="domain" description="RNA 2-O ribose methyltransferase substrate binding" evidence="4">
    <location>
        <begin position="34"/>
        <end position="108"/>
    </location>
</feature>
<evidence type="ECO:0000256" key="2">
    <source>
        <dbReference type="ARBA" id="ARBA00022603"/>
    </source>
</evidence>
<dbReference type="InterPro" id="IPR029028">
    <property type="entry name" value="Alpha/beta_knot_MTases"/>
</dbReference>
<dbReference type="InterPro" id="IPR053888">
    <property type="entry name" value="MRM3-like_sub_bind"/>
</dbReference>
<keyword evidence="6" id="KW-1185">Reference proteome</keyword>
<organism evidence="5 6">
    <name type="scientific">Polycladospora coralii</name>
    <dbReference type="NCBI Taxonomy" id="2771432"/>
    <lineage>
        <taxon>Bacteria</taxon>
        <taxon>Bacillati</taxon>
        <taxon>Bacillota</taxon>
        <taxon>Bacilli</taxon>
        <taxon>Bacillales</taxon>
        <taxon>Thermoactinomycetaceae</taxon>
        <taxon>Polycladospora</taxon>
    </lineage>
</organism>
<dbReference type="SUPFAM" id="SSF55315">
    <property type="entry name" value="L30e-like"/>
    <property type="match status" value="1"/>
</dbReference>
<dbReference type="InterPro" id="IPR051259">
    <property type="entry name" value="rRNA_Methyltransferase"/>
</dbReference>
<dbReference type="CDD" id="cd18095">
    <property type="entry name" value="SpoU-like_rRNA-MTase"/>
    <property type="match status" value="1"/>
</dbReference>
<dbReference type="PANTHER" id="PTHR43191:SF2">
    <property type="entry name" value="RRNA METHYLTRANSFERASE 3, MITOCHONDRIAL"/>
    <property type="match status" value="1"/>
</dbReference>
<dbReference type="InterPro" id="IPR029064">
    <property type="entry name" value="Ribosomal_eL30-like_sf"/>
</dbReference>
<dbReference type="GO" id="GO:0005737">
    <property type="term" value="C:cytoplasm"/>
    <property type="evidence" value="ECO:0007669"/>
    <property type="project" value="UniProtKB-ARBA"/>
</dbReference>
<keyword evidence="3" id="KW-0808">Transferase</keyword>
<dbReference type="SUPFAM" id="SSF75217">
    <property type="entry name" value="alpha/beta knot"/>
    <property type="match status" value="1"/>
</dbReference>
<evidence type="ECO:0000259" key="4">
    <source>
        <dbReference type="SMART" id="SM00967"/>
    </source>
</evidence>
<comment type="caution">
    <text evidence="5">The sequence shown here is derived from an EMBL/GenBank/DDBJ whole genome shotgun (WGS) entry which is preliminary data.</text>
</comment>
<dbReference type="SMART" id="SM00967">
    <property type="entry name" value="SpoU_sub_bind"/>
    <property type="match status" value="1"/>
</dbReference>
<protein>
    <submittedName>
        <fullName evidence="5">RNA methyltransferase</fullName>
    </submittedName>
</protein>
<dbReference type="RefSeq" id="WP_191138668.1">
    <property type="nucleotide sequence ID" value="NZ_JACXAG020000001.1"/>
</dbReference>